<feature type="transmembrane region" description="Helical" evidence="6">
    <location>
        <begin position="136"/>
        <end position="169"/>
    </location>
</feature>
<name>A0ABY5VKM8_9FIRM</name>
<proteinExistence type="inferred from homology"/>
<feature type="transmembrane region" description="Helical" evidence="6">
    <location>
        <begin position="238"/>
        <end position="262"/>
    </location>
</feature>
<dbReference type="PANTHER" id="PTHR43701:SF2">
    <property type="entry name" value="MEMBRANE TRANSPORTER PROTEIN YJNA-RELATED"/>
    <property type="match status" value="1"/>
</dbReference>
<feature type="transmembrane region" description="Helical" evidence="6">
    <location>
        <begin position="33"/>
        <end position="59"/>
    </location>
</feature>
<dbReference type="Pfam" id="PF01925">
    <property type="entry name" value="TauE"/>
    <property type="match status" value="1"/>
</dbReference>
<feature type="transmembrane region" description="Helical" evidence="6">
    <location>
        <begin position="103"/>
        <end position="124"/>
    </location>
</feature>
<comment type="similarity">
    <text evidence="2 6">Belongs to the 4-toluene sulfonate uptake permease (TSUP) (TC 2.A.102) family.</text>
</comment>
<dbReference type="EMBL" id="CP102290">
    <property type="protein sequence ID" value="UWP60531.1"/>
    <property type="molecule type" value="Genomic_DNA"/>
</dbReference>
<reference evidence="7" key="1">
    <citation type="journal article" date="2022" name="Cell">
        <title>Design, construction, and in vivo augmentation of a complex gut microbiome.</title>
        <authorList>
            <person name="Cheng A.G."/>
            <person name="Ho P.Y."/>
            <person name="Aranda-Diaz A."/>
            <person name="Jain S."/>
            <person name="Yu F.B."/>
            <person name="Meng X."/>
            <person name="Wang M."/>
            <person name="Iakiviak M."/>
            <person name="Nagashima K."/>
            <person name="Zhao A."/>
            <person name="Murugkar P."/>
            <person name="Patil A."/>
            <person name="Atabakhsh K."/>
            <person name="Weakley A."/>
            <person name="Yan J."/>
            <person name="Brumbaugh A.R."/>
            <person name="Higginbottom S."/>
            <person name="Dimas A."/>
            <person name="Shiver A.L."/>
            <person name="Deutschbauer A."/>
            <person name="Neff N."/>
            <person name="Sonnenburg J.L."/>
            <person name="Huang K.C."/>
            <person name="Fischbach M.A."/>
        </authorList>
    </citation>
    <scope>NUCLEOTIDE SEQUENCE</scope>
    <source>
        <strain evidence="7">DSM 19829</strain>
    </source>
</reference>
<evidence type="ECO:0000256" key="4">
    <source>
        <dbReference type="ARBA" id="ARBA00022989"/>
    </source>
</evidence>
<dbReference type="PANTHER" id="PTHR43701">
    <property type="entry name" value="MEMBRANE TRANSPORTER PROTEIN MJ0441-RELATED"/>
    <property type="match status" value="1"/>
</dbReference>
<keyword evidence="6" id="KW-1003">Cell membrane</keyword>
<protein>
    <recommendedName>
        <fullName evidence="6">Probable membrane transporter protein</fullName>
    </recommendedName>
</protein>
<evidence type="ECO:0000313" key="8">
    <source>
        <dbReference type="Proteomes" id="UP001060164"/>
    </source>
</evidence>
<evidence type="ECO:0000256" key="5">
    <source>
        <dbReference type="ARBA" id="ARBA00023136"/>
    </source>
</evidence>
<evidence type="ECO:0000256" key="2">
    <source>
        <dbReference type="ARBA" id="ARBA00009142"/>
    </source>
</evidence>
<keyword evidence="3 6" id="KW-0812">Transmembrane</keyword>
<evidence type="ECO:0000256" key="6">
    <source>
        <dbReference type="RuleBase" id="RU363041"/>
    </source>
</evidence>
<dbReference type="Proteomes" id="UP001060164">
    <property type="component" value="Chromosome"/>
</dbReference>
<keyword evidence="8" id="KW-1185">Reference proteome</keyword>
<dbReference type="InterPro" id="IPR051598">
    <property type="entry name" value="TSUP/Inactive_protease-like"/>
</dbReference>
<evidence type="ECO:0000256" key="1">
    <source>
        <dbReference type="ARBA" id="ARBA00004141"/>
    </source>
</evidence>
<dbReference type="RefSeq" id="WP_028529716.1">
    <property type="nucleotide sequence ID" value="NZ_CABLBR010000031.1"/>
</dbReference>
<keyword evidence="4 6" id="KW-1133">Transmembrane helix</keyword>
<accession>A0ABY5VKM8</accession>
<sequence length="264" mass="27521">MAFVLFAVSLLASTVGAVAGFGGGVIIKPVLDAFGILPVSTVSFLSGCTVLGMSAASLFRGRNGGVKLRVKTSTPLAAGAAVGGLIGKTLFDLVRRRFSDENMLGFIQTALLLVTTVMVLVYVIKKNRLRTLRVESIAACLLIGIFLGGISSFLGIGGGPVNVAVLFFFFSMDAKTAARNSIYIILFSQILNLAVAMVKGNVPTFSVSSLVMMMAGGIAGAIAGAEISKRIDSGKVEVLLYVLMILIVGINCYNLAAFAMLLHS</sequence>
<dbReference type="InterPro" id="IPR002781">
    <property type="entry name" value="TM_pro_TauE-like"/>
</dbReference>
<gene>
    <name evidence="7" type="ORF">NQ502_05700</name>
</gene>
<keyword evidence="5 6" id="KW-0472">Membrane</keyword>
<feature type="transmembrane region" description="Helical" evidence="6">
    <location>
        <begin position="204"/>
        <end position="226"/>
    </location>
</feature>
<evidence type="ECO:0000313" key="7">
    <source>
        <dbReference type="EMBL" id="UWP60531.1"/>
    </source>
</evidence>
<evidence type="ECO:0000256" key="3">
    <source>
        <dbReference type="ARBA" id="ARBA00022692"/>
    </source>
</evidence>
<comment type="subcellular location">
    <subcellularLocation>
        <location evidence="6">Cell membrane</location>
        <topology evidence="6">Multi-pass membrane protein</topology>
    </subcellularLocation>
    <subcellularLocation>
        <location evidence="1">Membrane</location>
        <topology evidence="1">Multi-pass membrane protein</topology>
    </subcellularLocation>
</comment>
<feature type="transmembrane region" description="Helical" evidence="6">
    <location>
        <begin position="181"/>
        <end position="198"/>
    </location>
</feature>
<organism evidence="7 8">
    <name type="scientific">Ruminococcus gauvreauii</name>
    <dbReference type="NCBI Taxonomy" id="438033"/>
    <lineage>
        <taxon>Bacteria</taxon>
        <taxon>Bacillati</taxon>
        <taxon>Bacillota</taxon>
        <taxon>Clostridia</taxon>
        <taxon>Eubacteriales</taxon>
        <taxon>Oscillospiraceae</taxon>
        <taxon>Ruminococcus</taxon>
    </lineage>
</organism>